<accession>A0A8S4H3C9</accession>
<evidence type="ECO:0000313" key="2">
    <source>
        <dbReference type="Proteomes" id="UP000779233"/>
    </source>
</evidence>
<name>A0A8S4H3C9_PLAVI</name>
<organism evidence="1 2">
    <name type="scientific">Plasmodium vivax</name>
    <name type="common">malaria parasite P. vivax</name>
    <dbReference type="NCBI Taxonomy" id="5855"/>
    <lineage>
        <taxon>Eukaryota</taxon>
        <taxon>Sar</taxon>
        <taxon>Alveolata</taxon>
        <taxon>Apicomplexa</taxon>
        <taxon>Aconoidasida</taxon>
        <taxon>Haemosporida</taxon>
        <taxon>Plasmodiidae</taxon>
        <taxon>Plasmodium</taxon>
        <taxon>Plasmodium (Plasmodium)</taxon>
    </lineage>
</organism>
<protein>
    <submittedName>
        <fullName evidence="1">(malaria parasite P. vivax) hypothetical protein</fullName>
    </submittedName>
</protein>
<evidence type="ECO:0000313" key="1">
    <source>
        <dbReference type="EMBL" id="CAG9472712.1"/>
    </source>
</evidence>
<dbReference type="Pfam" id="PF05795">
    <property type="entry name" value="Plasmodium_Vir"/>
    <property type="match status" value="1"/>
</dbReference>
<comment type="caution">
    <text evidence="1">The sequence shown here is derived from an EMBL/GenBank/DDBJ whole genome shotgun (WGS) entry which is preliminary data.</text>
</comment>
<sequence length="385" mass="44610">MPYRRYLNNSDLNRLIRRFNDDEHKHCCEETSNYLQSVDEAHRETLKKIGCSVQCGYSYLTSLPYKKLTDLCKYLNLWLDVQKSKYVNDNSGIPERQWEHIENLWNKIYAQDSISKCARKHDVYDISHMQERMELMTYCINRDYIMHLCEPSIRLNTNVSRRCSDLSDFTDEYYKIFHDKNQCFDAALGSKDYRYYISEDCDLNNMAKTFPKFDSESKKIINNDKTREPIKKCESTAGVEARHVGLDSSVVVLARVPAASTDDQALSTDDQAASVVDETGFQDSLSGPIQLGSLLQTELTSPENRPSKPIYYAGLSASGVFFTSMVLYKYTALGPLIRSLVSKKEKLRQTTNKHLAEQWLQRTSEYMDPNSENTHYNFPYQSMQN</sequence>
<dbReference type="EMBL" id="CAJZCX010000003">
    <property type="protein sequence ID" value="CAG9472712.1"/>
    <property type="molecule type" value="Genomic_DNA"/>
</dbReference>
<dbReference type="InterPro" id="IPR008780">
    <property type="entry name" value="Plasmodium_Vir"/>
</dbReference>
<dbReference type="AlphaFoldDB" id="A0A8S4H3C9"/>
<dbReference type="VEuPathDB" id="PlasmoDB:PVPAM_010006100"/>
<reference evidence="1" key="1">
    <citation type="submission" date="2021-09" db="EMBL/GenBank/DDBJ databases">
        <authorList>
            <consortium name="Pathogen Informatics"/>
        </authorList>
    </citation>
    <scope>NUCLEOTIDE SEQUENCE</scope>
    <source>
        <strain evidence="1">PvW1</strain>
    </source>
</reference>
<gene>
    <name evidence="1" type="ORF">PVW1_140082500</name>
</gene>
<dbReference type="Proteomes" id="UP000779233">
    <property type="component" value="Unassembled WGS sequence"/>
</dbReference>
<proteinExistence type="predicted"/>